<dbReference type="Proteomes" id="UP001497457">
    <property type="component" value="Chromosome 5rd"/>
</dbReference>
<organism evidence="3 5">
    <name type="scientific">Urochloa decumbens</name>
    <dbReference type="NCBI Taxonomy" id="240449"/>
    <lineage>
        <taxon>Eukaryota</taxon>
        <taxon>Viridiplantae</taxon>
        <taxon>Streptophyta</taxon>
        <taxon>Embryophyta</taxon>
        <taxon>Tracheophyta</taxon>
        <taxon>Spermatophyta</taxon>
        <taxon>Magnoliopsida</taxon>
        <taxon>Liliopsida</taxon>
        <taxon>Poales</taxon>
        <taxon>Poaceae</taxon>
        <taxon>PACMAD clade</taxon>
        <taxon>Panicoideae</taxon>
        <taxon>Panicodae</taxon>
        <taxon>Paniceae</taxon>
        <taxon>Melinidinae</taxon>
        <taxon>Urochloa</taxon>
    </lineage>
</organism>
<proteinExistence type="predicted"/>
<name>A0ABC9DUD4_9POAL</name>
<dbReference type="EMBL" id="OZ075122">
    <property type="protein sequence ID" value="CAL4911573.1"/>
    <property type="molecule type" value="Genomic_DNA"/>
</dbReference>
<feature type="compositionally biased region" description="Basic residues" evidence="1">
    <location>
        <begin position="8"/>
        <end position="20"/>
    </location>
</feature>
<evidence type="ECO:0000313" key="3">
    <source>
        <dbReference type="EMBL" id="CAL5045259.1"/>
    </source>
</evidence>
<dbReference type="Proteomes" id="UP001497457">
    <property type="component" value="Chromosome 12b"/>
</dbReference>
<keyword evidence="5" id="KW-1185">Reference proteome</keyword>
<accession>A0ABC9DUD4</accession>
<gene>
    <name evidence="4" type="ORF">URODEC1_LOCUS101206</name>
    <name evidence="2" type="ORF">URODEC1_LOCUS15087</name>
    <name evidence="3" type="ORF">URODEC1_LOCUS88740</name>
</gene>
<dbReference type="EMBL" id="OZ075115">
    <property type="protein sequence ID" value="CAL5067834.1"/>
    <property type="molecule type" value="Genomic_DNA"/>
</dbReference>
<reference evidence="3 5" key="1">
    <citation type="submission" date="2024-10" db="EMBL/GenBank/DDBJ databases">
        <authorList>
            <person name="Ryan C."/>
        </authorList>
    </citation>
    <scope>NUCLEOTIDE SEQUENCE [LARGE SCALE GENOMIC DNA]</scope>
</reference>
<evidence type="ECO:0000313" key="5">
    <source>
        <dbReference type="Proteomes" id="UP001497457"/>
    </source>
</evidence>
<feature type="compositionally biased region" description="Gly residues" evidence="1">
    <location>
        <begin position="21"/>
        <end position="30"/>
    </location>
</feature>
<evidence type="ECO:0000256" key="1">
    <source>
        <dbReference type="SAM" id="MobiDB-lite"/>
    </source>
</evidence>
<dbReference type="Proteomes" id="UP001497457">
    <property type="component" value="Chromosome 35b"/>
</dbReference>
<dbReference type="EMBL" id="OZ075145">
    <property type="protein sequence ID" value="CAL5045259.1"/>
    <property type="molecule type" value="Genomic_DNA"/>
</dbReference>
<evidence type="ECO:0000313" key="4">
    <source>
        <dbReference type="EMBL" id="CAL5067834.1"/>
    </source>
</evidence>
<protein>
    <submittedName>
        <fullName evidence="3">Uncharacterized protein</fullName>
    </submittedName>
</protein>
<dbReference type="AlphaFoldDB" id="A0ABC9DUD4"/>
<sequence length="222" mass="23967">MAAGGTCPRRRGWIRRRRGGSKLGGHGGGNDDLVLKPGSRSRCGEWIYVRGHRIRRQGRMRVDANGDVYVPDSEDEEPDIEEEVGKVEVADLGGANAAADGMQIAAVGVPLGAISVGANTVVRNVDAAESIPADAVTVATKEGDSDGVKAVADTSTGDEMHPEVLARLKMVLPCIDPTFRDIFVSMLKVTSISIEIYSMHNNLFIFMEKMGLSFLDFIWYCV</sequence>
<evidence type="ECO:0000313" key="2">
    <source>
        <dbReference type="EMBL" id="CAL4911573.1"/>
    </source>
</evidence>
<feature type="region of interest" description="Disordered" evidence="1">
    <location>
        <begin position="1"/>
        <end position="33"/>
    </location>
</feature>